<dbReference type="eggNOG" id="ENOG50308JX">
    <property type="taxonomic scope" value="Bacteria"/>
</dbReference>
<sequence length="144" mass="16201">MFHIQPTPISWVLWAAMFAVPVVIILLGVYAYFFGGKKRLGNTIAVIGIIVALVVFGLAASSKYYNYIHSSSYIKSKKTYQLEYNNNQKREIVIKDYQGKIIYQYTGSFSFDRNGHGVNLVDNKTGKKTSIYIGDNATVIVTDK</sequence>
<reference evidence="2 3" key="1">
    <citation type="journal article" date="2017" name="Front. Microbiol.">
        <title>Genomic Characterization of Dairy Associated Leuconostoc Species and Diversity of Leuconostocs in Undefined Mixed Mesophilic Starter Cultures.</title>
        <authorList>
            <person name="Frantzen C.A."/>
            <person name="Kot W."/>
            <person name="Pedersen T.B."/>
            <person name="Ardo Y.M."/>
            <person name="Broadbent J.R."/>
            <person name="Neve H."/>
            <person name="Hansen L.H."/>
            <person name="Dal Bello F."/>
            <person name="Ostlie H.M."/>
            <person name="Kleppen H.P."/>
            <person name="Vogensen F.K."/>
            <person name="Holo H."/>
        </authorList>
    </citation>
    <scope>NUCLEOTIDE SEQUENCE [LARGE SCALE GENOMIC DNA]</scope>
    <source>
        <strain evidence="2 3">LMGCF08</strain>
    </source>
</reference>
<evidence type="ECO:0000313" key="2">
    <source>
        <dbReference type="EMBL" id="ORI98519.1"/>
    </source>
</evidence>
<proteinExistence type="predicted"/>
<dbReference type="AlphaFoldDB" id="A0A1X0VG08"/>
<dbReference type="Proteomes" id="UP000192288">
    <property type="component" value="Unassembled WGS sequence"/>
</dbReference>
<keyword evidence="1" id="KW-1133">Transmembrane helix</keyword>
<protein>
    <submittedName>
        <fullName evidence="2">Uncharacterized protein</fullName>
    </submittedName>
</protein>
<comment type="caution">
    <text evidence="2">The sequence shown here is derived from an EMBL/GenBank/DDBJ whole genome shotgun (WGS) entry which is preliminary data.</text>
</comment>
<evidence type="ECO:0000313" key="3">
    <source>
        <dbReference type="Proteomes" id="UP000192288"/>
    </source>
</evidence>
<dbReference type="EMBL" id="MPLS01000003">
    <property type="protein sequence ID" value="ORI98519.1"/>
    <property type="molecule type" value="Genomic_DNA"/>
</dbReference>
<gene>
    <name evidence="2" type="ORF">BMR96_01635</name>
</gene>
<name>A0A1X0VG08_LEUPS</name>
<keyword evidence="1" id="KW-0812">Transmembrane</keyword>
<keyword evidence="1" id="KW-0472">Membrane</keyword>
<feature type="transmembrane region" description="Helical" evidence="1">
    <location>
        <begin position="12"/>
        <end position="33"/>
    </location>
</feature>
<dbReference type="RefSeq" id="WP_004912085.1">
    <property type="nucleotide sequence ID" value="NZ_MPLS01000003.1"/>
</dbReference>
<organism evidence="2 3">
    <name type="scientific">Leuconostoc pseudomesenteroides</name>
    <dbReference type="NCBI Taxonomy" id="33968"/>
    <lineage>
        <taxon>Bacteria</taxon>
        <taxon>Bacillati</taxon>
        <taxon>Bacillota</taxon>
        <taxon>Bacilli</taxon>
        <taxon>Lactobacillales</taxon>
        <taxon>Lactobacillaceae</taxon>
        <taxon>Leuconostoc</taxon>
    </lineage>
</organism>
<feature type="transmembrane region" description="Helical" evidence="1">
    <location>
        <begin position="40"/>
        <end position="60"/>
    </location>
</feature>
<accession>A0A1X0VG08</accession>
<evidence type="ECO:0000256" key="1">
    <source>
        <dbReference type="SAM" id="Phobius"/>
    </source>
</evidence>